<dbReference type="GO" id="GO:0005524">
    <property type="term" value="F:ATP binding"/>
    <property type="evidence" value="ECO:0007669"/>
    <property type="project" value="UniProtKB-KW"/>
</dbReference>
<dbReference type="InterPro" id="IPR027417">
    <property type="entry name" value="P-loop_NTPase"/>
</dbReference>
<dbReference type="Proteomes" id="UP000654947">
    <property type="component" value="Unassembled WGS sequence"/>
</dbReference>
<feature type="region of interest" description="Disordered" evidence="7">
    <location>
        <begin position="1"/>
        <end position="27"/>
    </location>
</feature>
<keyword evidence="5 8" id="KW-1133">Transmembrane helix</keyword>
<evidence type="ECO:0000256" key="1">
    <source>
        <dbReference type="ARBA" id="ARBA00004651"/>
    </source>
</evidence>
<evidence type="ECO:0000256" key="8">
    <source>
        <dbReference type="SAM" id="Phobius"/>
    </source>
</evidence>
<dbReference type="InterPro" id="IPR036640">
    <property type="entry name" value="ABC1_TM_sf"/>
</dbReference>
<dbReference type="AlphaFoldDB" id="A0A918XC03"/>
<dbReference type="GO" id="GO:0005886">
    <property type="term" value="C:plasma membrane"/>
    <property type="evidence" value="ECO:0007669"/>
    <property type="project" value="UniProtKB-SubCell"/>
</dbReference>
<gene>
    <name evidence="10" type="ORF">GCM10007147_18320</name>
</gene>
<keyword evidence="6 8" id="KW-0472">Membrane</keyword>
<evidence type="ECO:0000256" key="6">
    <source>
        <dbReference type="ARBA" id="ARBA00023136"/>
    </source>
</evidence>
<feature type="transmembrane region" description="Helical" evidence="8">
    <location>
        <begin position="85"/>
        <end position="105"/>
    </location>
</feature>
<feature type="transmembrane region" description="Helical" evidence="8">
    <location>
        <begin position="60"/>
        <end position="79"/>
    </location>
</feature>
<dbReference type="PANTHER" id="PTHR24221:SF646">
    <property type="entry name" value="HAEMOLYSIN SECRETION ATP-BINDING PROTEIN"/>
    <property type="match status" value="1"/>
</dbReference>
<protein>
    <submittedName>
        <fullName evidence="10">Multidrug ABC transporter permease</fullName>
    </submittedName>
</protein>
<keyword evidence="2 8" id="KW-0812">Transmembrane</keyword>
<dbReference type="SUPFAM" id="SSF52540">
    <property type="entry name" value="P-loop containing nucleoside triphosphate hydrolases"/>
    <property type="match status" value="1"/>
</dbReference>
<evidence type="ECO:0000313" key="11">
    <source>
        <dbReference type="Proteomes" id="UP000654947"/>
    </source>
</evidence>
<evidence type="ECO:0000256" key="2">
    <source>
        <dbReference type="ARBA" id="ARBA00022692"/>
    </source>
</evidence>
<sequence>MGPTHVSETPEAHAARNSPRSHAPGPTRTLRTLARILGRLRDAGPVPAVALVAVRLMERLVTPVTAVALATLVGALTGAGDGGTVITAALLPLAFLALVMLAGHLGDAAAEPLEYLVASRIDGAHRDRVAQMVRAPSEVGRLEAPETQALIRQVRADPEHGVETTPGDGTTAAVRVAAGLAGVAVTCAVLASFVWWLVPIVLVPALVTVVLRYRLAVTGAATWVSAIGGEQHVDVWRRANVSASEGKDIRVFGLRDWMVDRMQSRLREANAPLWRHWEHRLRVEWLMSILVLVGLIPAYLLVTQGALVGTATVATQTAVLAAGATLFQLLGNGWDLYQLAGAGRDLRATDRLAARIGRADPVPAQRAGAPGASIGEVRFEGVGFRYPGSERMVVEDVDLTVRPGELLAIVGLNGAGKSTLIKLLCGLHRPTHGRITVDGTDLSALDSGQWRARLSVIFQEFDRYPLSVRENVALGRGGSGTVDEDLEHVARTSGLADVVAGLPAGWDTPLSRGRSGGVDLSGGQWQQVALARALYGIRTGARFLVADEPTAHLDVRTEFRLFERLMDQRDGAGIVLISHRLSTVRRADRIVLLDGGRITEEGTHAELMALRGTYAELFEMQAARFRSGGASDEGGGDRA</sequence>
<feature type="domain" description="ABC transporter" evidence="9">
    <location>
        <begin position="377"/>
        <end position="620"/>
    </location>
</feature>
<dbReference type="CDD" id="cd03228">
    <property type="entry name" value="ABCC_MRP_Like"/>
    <property type="match status" value="1"/>
</dbReference>
<proteinExistence type="predicted"/>
<evidence type="ECO:0000259" key="9">
    <source>
        <dbReference type="PROSITE" id="PS50893"/>
    </source>
</evidence>
<evidence type="ECO:0000256" key="3">
    <source>
        <dbReference type="ARBA" id="ARBA00022741"/>
    </source>
</evidence>
<comment type="subcellular location">
    <subcellularLocation>
        <location evidence="1">Cell membrane</location>
        <topology evidence="1">Multi-pass membrane protein</topology>
    </subcellularLocation>
</comment>
<keyword evidence="4" id="KW-0067">ATP-binding</keyword>
<dbReference type="SUPFAM" id="SSF90123">
    <property type="entry name" value="ABC transporter transmembrane region"/>
    <property type="match status" value="1"/>
</dbReference>
<evidence type="ECO:0000256" key="5">
    <source>
        <dbReference type="ARBA" id="ARBA00022989"/>
    </source>
</evidence>
<dbReference type="SMART" id="SM00382">
    <property type="entry name" value="AAA"/>
    <property type="match status" value="1"/>
</dbReference>
<dbReference type="EMBL" id="BMXL01000007">
    <property type="protein sequence ID" value="GHD23304.1"/>
    <property type="molecule type" value="Genomic_DNA"/>
</dbReference>
<keyword evidence="3" id="KW-0547">Nucleotide-binding</keyword>
<feature type="transmembrane region" description="Helical" evidence="8">
    <location>
        <begin position="283"/>
        <end position="302"/>
    </location>
</feature>
<dbReference type="PROSITE" id="PS50893">
    <property type="entry name" value="ABC_TRANSPORTER_2"/>
    <property type="match status" value="1"/>
</dbReference>
<reference evidence="10 11" key="1">
    <citation type="journal article" date="2014" name="Int. J. Syst. Evol. Microbiol.">
        <title>Complete genome sequence of Corynebacterium casei LMG S-19264T (=DSM 44701T), isolated from a smear-ripened cheese.</title>
        <authorList>
            <consortium name="US DOE Joint Genome Institute (JGI-PGF)"/>
            <person name="Walter F."/>
            <person name="Albersmeier A."/>
            <person name="Kalinowski J."/>
            <person name="Ruckert C."/>
        </authorList>
    </citation>
    <scope>NUCLEOTIDE SEQUENCE [LARGE SCALE GENOMIC DNA]</scope>
    <source>
        <strain evidence="10 11">KCTC 19473</strain>
    </source>
</reference>
<name>A0A918XC03_9ACTN</name>
<dbReference type="InterPro" id="IPR003439">
    <property type="entry name" value="ABC_transporter-like_ATP-bd"/>
</dbReference>
<evidence type="ECO:0000256" key="4">
    <source>
        <dbReference type="ARBA" id="ARBA00022840"/>
    </source>
</evidence>
<evidence type="ECO:0000256" key="7">
    <source>
        <dbReference type="SAM" id="MobiDB-lite"/>
    </source>
</evidence>
<evidence type="ECO:0000313" key="10">
    <source>
        <dbReference type="EMBL" id="GHD23304.1"/>
    </source>
</evidence>
<dbReference type="GO" id="GO:0016887">
    <property type="term" value="F:ATP hydrolysis activity"/>
    <property type="evidence" value="ECO:0007669"/>
    <property type="project" value="InterPro"/>
</dbReference>
<dbReference type="Pfam" id="PF00005">
    <property type="entry name" value="ABC_tran"/>
    <property type="match status" value="1"/>
</dbReference>
<dbReference type="GO" id="GO:0034040">
    <property type="term" value="F:ATPase-coupled lipid transmembrane transporter activity"/>
    <property type="evidence" value="ECO:0007669"/>
    <property type="project" value="TreeGrafter"/>
</dbReference>
<dbReference type="InterPro" id="IPR003593">
    <property type="entry name" value="AAA+_ATPase"/>
</dbReference>
<dbReference type="Gene3D" id="3.40.50.300">
    <property type="entry name" value="P-loop containing nucleotide triphosphate hydrolases"/>
    <property type="match status" value="1"/>
</dbReference>
<comment type="caution">
    <text evidence="10">The sequence shown here is derived from an EMBL/GenBank/DDBJ whole genome shotgun (WGS) entry which is preliminary data.</text>
</comment>
<dbReference type="InterPro" id="IPR039421">
    <property type="entry name" value="Type_1_exporter"/>
</dbReference>
<dbReference type="PANTHER" id="PTHR24221">
    <property type="entry name" value="ATP-BINDING CASSETTE SUB-FAMILY B"/>
    <property type="match status" value="1"/>
</dbReference>
<organism evidence="10 11">
    <name type="scientific">Nocardiopsis kunsanensis</name>
    <dbReference type="NCBI Taxonomy" id="141693"/>
    <lineage>
        <taxon>Bacteria</taxon>
        <taxon>Bacillati</taxon>
        <taxon>Actinomycetota</taxon>
        <taxon>Actinomycetes</taxon>
        <taxon>Streptosporangiales</taxon>
        <taxon>Nocardiopsidaceae</taxon>
        <taxon>Nocardiopsis</taxon>
    </lineage>
</organism>
<dbReference type="Gene3D" id="1.20.1560.10">
    <property type="entry name" value="ABC transporter type 1, transmembrane domain"/>
    <property type="match status" value="1"/>
</dbReference>
<accession>A0A918XC03</accession>
<keyword evidence="11" id="KW-1185">Reference proteome</keyword>